<feature type="region of interest" description="Disordered" evidence="4">
    <location>
        <begin position="1"/>
        <end position="29"/>
    </location>
</feature>
<dbReference type="Pfam" id="PF00023">
    <property type="entry name" value="Ank"/>
    <property type="match status" value="1"/>
</dbReference>
<feature type="repeat" description="ANK" evidence="3">
    <location>
        <begin position="318"/>
        <end position="350"/>
    </location>
</feature>
<dbReference type="Pfam" id="PF12796">
    <property type="entry name" value="Ank_2"/>
    <property type="match status" value="4"/>
</dbReference>
<dbReference type="OrthoDB" id="5958958at2759"/>
<dbReference type="PRINTS" id="PR01415">
    <property type="entry name" value="ANKYRIN"/>
</dbReference>
<dbReference type="AlphaFoldDB" id="A0A267EKA4"/>
<dbReference type="PROSITE" id="PS50088">
    <property type="entry name" value="ANK_REPEAT"/>
    <property type="match status" value="10"/>
</dbReference>
<evidence type="ECO:0000256" key="2">
    <source>
        <dbReference type="ARBA" id="ARBA00023043"/>
    </source>
</evidence>
<dbReference type="SUPFAM" id="SSF48403">
    <property type="entry name" value="Ankyrin repeat"/>
    <property type="match status" value="2"/>
</dbReference>
<reference evidence="5 6" key="1">
    <citation type="submission" date="2017-06" db="EMBL/GenBank/DDBJ databases">
        <title>A platform for efficient transgenesis in Macrostomum lignano, a flatworm model organism for stem cell research.</title>
        <authorList>
            <person name="Berezikov E."/>
        </authorList>
    </citation>
    <scope>NUCLEOTIDE SEQUENCE [LARGE SCALE GENOMIC DNA]</scope>
    <source>
        <strain evidence="5">DV1</strain>
        <tissue evidence="5">Whole organism</tissue>
    </source>
</reference>
<feature type="repeat" description="ANK" evidence="3">
    <location>
        <begin position="384"/>
        <end position="416"/>
    </location>
</feature>
<dbReference type="Proteomes" id="UP000215902">
    <property type="component" value="Unassembled WGS sequence"/>
</dbReference>
<feature type="repeat" description="ANK" evidence="3">
    <location>
        <begin position="351"/>
        <end position="383"/>
    </location>
</feature>
<feature type="repeat" description="ANK" evidence="3">
    <location>
        <begin position="65"/>
        <end position="97"/>
    </location>
</feature>
<dbReference type="InterPro" id="IPR036770">
    <property type="entry name" value="Ankyrin_rpt-contain_sf"/>
</dbReference>
<feature type="repeat" description="ANK" evidence="3">
    <location>
        <begin position="32"/>
        <end position="64"/>
    </location>
</feature>
<accession>A0A267EKA4</accession>
<feature type="repeat" description="ANK" evidence="3">
    <location>
        <begin position="417"/>
        <end position="449"/>
    </location>
</feature>
<sequence>MQSDANAETRTSSVRKWLHEQNSPEEIRDPATGWTQLHSAVWRNEIETVRSLIEAMADVDATTTNGSTAVHLAVRRGHLQALRLLMAAQADSSLATLSGETPVTEAAALCNSEMVQLLLSELCPVSEMQLNLSLFTAALNCDLSAAVALVQAGADLNFQTAVCFPVGNVGRLQASNNRRERAINSAGNTILQAAVLGGSPSVVSLLVANMTDVDLANDDGISALQNAVLVGNAELVSILLAAQASANAKDSIGWSALSVAAEDGLDNIVAALIASNSSVDRCNNRQLTPLHYASQNGHLTVVKALIKAGANIQCSDSNQSTPLHSAAMSGHAKVVAVLISAGADVNSPDSSGDSPIFMAAQHGYDRIVSLLIENGAYVDMQENAGDSPLQFAANHGHADVVSMLIESGAEIDLRESIGWTALHVVSQQSKAAVAEVLIKAGCQIDIREFDGWTPLHVAMLQGGPTDVVAKLIEAGANVELVDKDGWSPLHFAAAFGQFHLIELFWNPKTCQTAAGSCRQDIEFRDEFTDEATEDRQLSVKLSSAMSDAGFNQAAATLQVGSGAVLQDLIRLRCECRDFFVFGSFADGWGSSLTGIDGRIDDDSDIDITRILAGTKLHIVSSLDSDSNATCPNECTPVRYENGHVEFLINVTRPNQMNEGSPLCPAIDEIRAHPCCNYPPVQVLQPSYRSRMPDVMLEALRGCLQNSECHAVSASPPGMAGSRMRVSTTHLERAVMQRLSTVQGQLFIVLKYLIKKVIAKQATGIKTYHAKNLLFYMLDETPKELWKPENLLLLVRLSLQLLQEGLRTVTQSRSECMRHFFLRDAAVYLRGDHQSKEVISRVVTGVLSDLPDLLAKYKSILRIQASGGVIRFHPFTILISTSDTSSYLDEAIELPCHRIYPIIKRVIAELAKDAADMEAESQNIVENLINRLSDCARTTRECLRALMCLKFGLPLRLDAEVSLQCGSRDIHCPRDQPLSVDEAKVLIWNHLQSTDSAVKFCFKFNEKPVFEFLPCHISEAFPAPTYSYTNYFYVNFDALMKTLQLEFGLSSPSSRAALFEELLNSSEPDTQELQMALNYCQDDELLVRLVHKHRDCIAASRLFDEFLREYKSRIGMLTTCERLAFSALGRSVPMQHLHQLETSESEDSR</sequence>
<feature type="repeat" description="ANK" evidence="3">
    <location>
        <begin position="450"/>
        <end position="483"/>
    </location>
</feature>
<feature type="repeat" description="ANK" evidence="3">
    <location>
        <begin position="285"/>
        <end position="317"/>
    </location>
</feature>
<dbReference type="PANTHER" id="PTHR24173">
    <property type="entry name" value="ANKYRIN REPEAT CONTAINING"/>
    <property type="match status" value="1"/>
</dbReference>
<feature type="repeat" description="ANK" evidence="3">
    <location>
        <begin position="219"/>
        <end position="251"/>
    </location>
</feature>
<dbReference type="Gene3D" id="1.10.1410.40">
    <property type="match status" value="1"/>
</dbReference>
<evidence type="ECO:0000313" key="5">
    <source>
        <dbReference type="EMBL" id="PAA61404.1"/>
    </source>
</evidence>
<keyword evidence="6" id="KW-1185">Reference proteome</keyword>
<evidence type="ECO:0000313" key="6">
    <source>
        <dbReference type="Proteomes" id="UP000215902"/>
    </source>
</evidence>
<protein>
    <submittedName>
        <fullName evidence="5">Uncharacterized protein</fullName>
    </submittedName>
</protein>
<organism evidence="5 6">
    <name type="scientific">Macrostomum lignano</name>
    <dbReference type="NCBI Taxonomy" id="282301"/>
    <lineage>
        <taxon>Eukaryota</taxon>
        <taxon>Metazoa</taxon>
        <taxon>Spiralia</taxon>
        <taxon>Lophotrochozoa</taxon>
        <taxon>Platyhelminthes</taxon>
        <taxon>Rhabditophora</taxon>
        <taxon>Macrostomorpha</taxon>
        <taxon>Macrostomida</taxon>
        <taxon>Macrostomidae</taxon>
        <taxon>Macrostomum</taxon>
    </lineage>
</organism>
<evidence type="ECO:0000256" key="4">
    <source>
        <dbReference type="SAM" id="MobiDB-lite"/>
    </source>
</evidence>
<feature type="repeat" description="ANK" evidence="3">
    <location>
        <begin position="186"/>
        <end position="218"/>
    </location>
</feature>
<gene>
    <name evidence="5" type="ORF">BOX15_Mlig024404g1</name>
</gene>
<dbReference type="SMART" id="SM00248">
    <property type="entry name" value="ANK"/>
    <property type="match status" value="14"/>
</dbReference>
<comment type="caution">
    <text evidence="5">The sequence shown here is derived from an EMBL/GenBank/DDBJ whole genome shotgun (WGS) entry which is preliminary data.</text>
</comment>
<dbReference type="PROSITE" id="PS50297">
    <property type="entry name" value="ANK_REP_REGION"/>
    <property type="match status" value="8"/>
</dbReference>
<proteinExistence type="predicted"/>
<dbReference type="InterPro" id="IPR002110">
    <property type="entry name" value="Ankyrin_rpt"/>
</dbReference>
<keyword evidence="2 3" id="KW-0040">ANK repeat</keyword>
<dbReference type="PANTHER" id="PTHR24173:SF74">
    <property type="entry name" value="ANKYRIN REPEAT DOMAIN-CONTAINING PROTEIN 16"/>
    <property type="match status" value="1"/>
</dbReference>
<keyword evidence="1" id="KW-0677">Repeat</keyword>
<dbReference type="EMBL" id="NIVC01002036">
    <property type="protein sequence ID" value="PAA61404.1"/>
    <property type="molecule type" value="Genomic_DNA"/>
</dbReference>
<evidence type="ECO:0000256" key="3">
    <source>
        <dbReference type="PROSITE-ProRule" id="PRU00023"/>
    </source>
</evidence>
<name>A0A267EKA4_9PLAT</name>
<feature type="compositionally biased region" description="Polar residues" evidence="4">
    <location>
        <begin position="1"/>
        <end position="14"/>
    </location>
</feature>
<dbReference type="STRING" id="282301.A0A267EKA4"/>
<evidence type="ECO:0000256" key="1">
    <source>
        <dbReference type="ARBA" id="ARBA00022737"/>
    </source>
</evidence>
<dbReference type="Gene3D" id="1.25.40.20">
    <property type="entry name" value="Ankyrin repeat-containing domain"/>
    <property type="match status" value="4"/>
</dbReference>